<name>A0A077ZUN5_STYLE</name>
<evidence type="ECO:0000256" key="1">
    <source>
        <dbReference type="ARBA" id="ARBA00022490"/>
    </source>
</evidence>
<feature type="domain" description="EIF3CL-like C-terminal" evidence="7">
    <location>
        <begin position="921"/>
        <end position="944"/>
    </location>
</feature>
<sequence>MNKWFASARDLSDSESEDSSEDEKKPVLTPAQTAAAAKKTAVPARRNYMKNFEESSESEEENRVVKTKEDKQQEVLNTMIKDINNHLRINDFSQLMTDFDKFCEEMEKDEEQQRGIIFQKGKECILPLNLLRLLVKIENAITETQQQVKDKKLNLNKTNSVQMNKLKQKMKKYLPVKGPASNTLEQQIAKFRENPVWSEDERKAAKAAQKTQEEAKAATKKEDTTKVPAKKTTKDSDESESEEEEEEESEYDEEEEEEEASESSSEEEGTTGGMTLKEFFKSIPREQMTPAQRRLKWVKKDRLPQHLQDKFGIKKTVEKVPENKKEPKITASQKDKDKEVGDKQVDKLQNALATNTKEAKETILNLKTDYNQIDFSKGDNVVKKIKELQDERMRGKFDPKYHLSVLTFMLQQVKDAKQKVDITLNLLNSLFDSAKISSQGYMGREIWLITFDHLTNLIKLLDNEQLRQSLRNFLARETKVAVAEKVEDSESEEADADEKQIELAGSAEIEKSIMPSIANFMEKLDYELLKAYQNTPHNKIEYLQRLRDENKFLHLCDQVQSFLIELGDRNKASRVAILKLDHLHFKNDSIYDKISANQSSNEENKPYTLNGNSQQAIDELVQLINQNGTNRMKIRAALYTIYHHSIHNRFHQAKDLLLKTHIGDIINGQDIGTQIIYNRAITQIGMSAFRNGLIEESHDILVDICQTAKLREVLAQGISRSPDKPVEFEKEELKRQVPFHMHINLHQLDCIYMITAMLLEIPNIAENQYSVNKKVISKNFKKLIDQYDAKAFYLAAENYRDNLVFAAKQLNKSNWKAAIDHIFCIKLIQKMPEFTSSTSSFKDTLVYKFKEAALKAFLCRGARNYHSFGLESLSNQFDIPVPKLRQVICKMVVRNKIQAHFDNEHKLLILDTSSNEVKELQQLSSQYVDKLEVMVENNERLIDMIGGGGLYNYKERTAFEISAINATKRQKQIMKMTGSGMPNVSQQTQSIISNPTQRQQR</sequence>
<feature type="domain" description="Eukaryotic translation initiation factor 3 subunit C N-terminal" evidence="6">
    <location>
        <begin position="50"/>
        <end position="769"/>
    </location>
</feature>
<dbReference type="GO" id="GO:0003743">
    <property type="term" value="F:translation initiation factor activity"/>
    <property type="evidence" value="ECO:0007669"/>
    <property type="project" value="UniProtKB-KW"/>
</dbReference>
<keyword evidence="1" id="KW-0963">Cytoplasm</keyword>
<feature type="compositionally biased region" description="Low complexity" evidence="4">
    <location>
        <begin position="27"/>
        <end position="44"/>
    </location>
</feature>
<feature type="region of interest" description="Disordered" evidence="4">
    <location>
        <begin position="979"/>
        <end position="1001"/>
    </location>
</feature>
<accession>A0A077ZUN5</accession>
<evidence type="ECO:0000256" key="3">
    <source>
        <dbReference type="ARBA" id="ARBA00022917"/>
    </source>
</evidence>
<protein>
    <submittedName>
        <fullName evidence="8">Eukaryotic translation initiation factor 3 subunit c</fullName>
    </submittedName>
</protein>
<keyword evidence="2 8" id="KW-0396">Initiation factor</keyword>
<dbReference type="GO" id="GO:0005852">
    <property type="term" value="C:eukaryotic translation initiation factor 3 complex"/>
    <property type="evidence" value="ECO:0007669"/>
    <property type="project" value="InterPro"/>
</dbReference>
<dbReference type="GO" id="GO:0003723">
    <property type="term" value="F:RNA binding"/>
    <property type="evidence" value="ECO:0007669"/>
    <property type="project" value="InterPro"/>
</dbReference>
<dbReference type="PANTHER" id="PTHR13937:SF0">
    <property type="entry name" value="EUKARYOTIC TRANSLATION INITIATION FACTOR 3 SUBUNIT C-RELATED"/>
    <property type="match status" value="1"/>
</dbReference>
<feature type="compositionally biased region" description="Basic and acidic residues" evidence="4">
    <location>
        <begin position="211"/>
        <end position="225"/>
    </location>
</feature>
<evidence type="ECO:0000259" key="5">
    <source>
        <dbReference type="Pfam" id="PF01399"/>
    </source>
</evidence>
<dbReference type="OMA" id="FRCGLIK"/>
<evidence type="ECO:0000256" key="2">
    <source>
        <dbReference type="ARBA" id="ARBA00022540"/>
    </source>
</evidence>
<dbReference type="FunCoup" id="A0A077ZUN5">
    <property type="interactions" value="541"/>
</dbReference>
<feature type="compositionally biased region" description="Polar residues" evidence="4">
    <location>
        <begin position="980"/>
        <end position="1001"/>
    </location>
</feature>
<evidence type="ECO:0000259" key="6">
    <source>
        <dbReference type="Pfam" id="PF05470"/>
    </source>
</evidence>
<dbReference type="GO" id="GO:0031369">
    <property type="term" value="F:translation initiation factor binding"/>
    <property type="evidence" value="ECO:0007669"/>
    <property type="project" value="InterPro"/>
</dbReference>
<reference evidence="8 9" key="1">
    <citation type="submission" date="2014-06" db="EMBL/GenBank/DDBJ databases">
        <authorList>
            <person name="Swart Estienne"/>
        </authorList>
    </citation>
    <scope>NUCLEOTIDE SEQUENCE [LARGE SCALE GENOMIC DNA]</scope>
    <source>
        <strain evidence="8 9">130c</strain>
    </source>
</reference>
<keyword evidence="9" id="KW-1185">Reference proteome</keyword>
<dbReference type="InterPro" id="IPR027516">
    <property type="entry name" value="EIF3C"/>
</dbReference>
<dbReference type="Pfam" id="PF05470">
    <property type="entry name" value="eIF-3c_N"/>
    <property type="match status" value="1"/>
</dbReference>
<keyword evidence="3" id="KW-0648">Protein biosynthesis</keyword>
<evidence type="ECO:0000259" key="7">
    <source>
        <dbReference type="Pfam" id="PF26569"/>
    </source>
</evidence>
<dbReference type="InterPro" id="IPR036390">
    <property type="entry name" value="WH_DNA-bd_sf"/>
</dbReference>
<dbReference type="OrthoDB" id="29647at2759"/>
<proteinExistence type="predicted"/>
<feature type="compositionally biased region" description="Acidic residues" evidence="4">
    <location>
        <begin position="237"/>
        <end position="269"/>
    </location>
</feature>
<dbReference type="InterPro" id="IPR000717">
    <property type="entry name" value="PCI_dom"/>
</dbReference>
<dbReference type="SUPFAM" id="SSF46785">
    <property type="entry name" value="Winged helix' DNA-binding domain"/>
    <property type="match status" value="1"/>
</dbReference>
<dbReference type="InterPro" id="IPR058999">
    <property type="entry name" value="EIF3CL_C"/>
</dbReference>
<dbReference type="Pfam" id="PF26569">
    <property type="entry name" value="EIF3CL_C"/>
    <property type="match status" value="1"/>
</dbReference>
<feature type="compositionally biased region" description="Basic and acidic residues" evidence="4">
    <location>
        <begin position="61"/>
        <end position="70"/>
    </location>
</feature>
<feature type="region of interest" description="Disordered" evidence="4">
    <location>
        <begin position="1"/>
        <end position="70"/>
    </location>
</feature>
<dbReference type="Proteomes" id="UP000039865">
    <property type="component" value="Unassembled WGS sequence"/>
</dbReference>
<dbReference type="InParanoid" id="A0A077ZUN5"/>
<dbReference type="AlphaFoldDB" id="A0A077ZUN5"/>
<dbReference type="PANTHER" id="PTHR13937">
    <property type="entry name" value="EUKARYOTIC TRANSLATION INITATION FACTOR 3, SUBUNIT 8 EIF3S8 -RELATED"/>
    <property type="match status" value="1"/>
</dbReference>
<evidence type="ECO:0000313" key="8">
    <source>
        <dbReference type="EMBL" id="CDW73618.1"/>
    </source>
</evidence>
<feature type="domain" description="PCI" evidence="5">
    <location>
        <begin position="845"/>
        <end position="910"/>
    </location>
</feature>
<dbReference type="Pfam" id="PF01399">
    <property type="entry name" value="PCI"/>
    <property type="match status" value="1"/>
</dbReference>
<evidence type="ECO:0000313" key="9">
    <source>
        <dbReference type="Proteomes" id="UP000039865"/>
    </source>
</evidence>
<dbReference type="InterPro" id="IPR008905">
    <property type="entry name" value="EIF3C_N_dom"/>
</dbReference>
<dbReference type="EMBL" id="CCKQ01002517">
    <property type="protein sequence ID" value="CDW73618.1"/>
    <property type="molecule type" value="Genomic_DNA"/>
</dbReference>
<evidence type="ECO:0000256" key="4">
    <source>
        <dbReference type="SAM" id="MobiDB-lite"/>
    </source>
</evidence>
<feature type="region of interest" description="Disordered" evidence="4">
    <location>
        <begin position="319"/>
        <end position="342"/>
    </location>
</feature>
<organism evidence="8 9">
    <name type="scientific">Stylonychia lemnae</name>
    <name type="common">Ciliate</name>
    <dbReference type="NCBI Taxonomy" id="5949"/>
    <lineage>
        <taxon>Eukaryota</taxon>
        <taxon>Sar</taxon>
        <taxon>Alveolata</taxon>
        <taxon>Ciliophora</taxon>
        <taxon>Intramacronucleata</taxon>
        <taxon>Spirotrichea</taxon>
        <taxon>Stichotrichia</taxon>
        <taxon>Sporadotrichida</taxon>
        <taxon>Oxytrichidae</taxon>
        <taxon>Stylonychinae</taxon>
        <taxon>Stylonychia</taxon>
    </lineage>
</organism>
<gene>
    <name evidence="8" type="primary">Contig9218.g9862</name>
    <name evidence="8" type="ORF">STYLEM_2601</name>
</gene>
<feature type="region of interest" description="Disordered" evidence="4">
    <location>
        <begin position="192"/>
        <end position="274"/>
    </location>
</feature>